<protein>
    <submittedName>
        <fullName evidence="3">BadF/BadG/BcrA/BcrD ATPase family protein</fullName>
    </submittedName>
</protein>
<sequence length="365" mass="36228">MSELVLGLDVGGTSSRAIATTLDGEIVGRGDAGGGNPLAVPPDLAAAEVARALHGALAGTDPARIAAAVLGLAGVSGFDQPETAAAFQRVWNAAGLRCPVRAVGDAQVAFASGTDEPLGTVLIAGTGAAAARIDGDRITRVGDGLGWLLGDRGSGFWIGRKAAADTALRLQAGLPPTLLTELVARAVLDADGIENATPATEARQCNSSTRPEPAPTGPAAEAVGSGSSASTALADASRTAGATGDDLSERASASDSFVIAVHRRPPRSLDRLAPIVTEAALAGDALAAAILDEAAAHLAAAVAAVREPHERTPIVLSGSVLRGAAPVRDSVRVRLAAAWPDAPVTEAGPAELGAAKLAALSLRSP</sequence>
<dbReference type="PANTHER" id="PTHR43190">
    <property type="entry name" value="N-ACETYL-D-GLUCOSAMINE KINASE"/>
    <property type="match status" value="1"/>
</dbReference>
<reference evidence="4" key="1">
    <citation type="journal article" date="2019" name="Int. J. Syst. Evol. Microbiol.">
        <title>The Global Catalogue of Microorganisms (GCM) 10K type strain sequencing project: providing services to taxonomists for standard genome sequencing and annotation.</title>
        <authorList>
            <consortium name="The Broad Institute Genomics Platform"/>
            <consortium name="The Broad Institute Genome Sequencing Center for Infectious Disease"/>
            <person name="Wu L."/>
            <person name="Ma J."/>
        </authorList>
    </citation>
    <scope>NUCLEOTIDE SEQUENCE [LARGE SCALE GENOMIC DNA]</scope>
    <source>
        <strain evidence="4">JCM 16001</strain>
    </source>
</reference>
<dbReference type="PANTHER" id="PTHR43190:SF3">
    <property type="entry name" value="N-ACETYL-D-GLUCOSAMINE KINASE"/>
    <property type="match status" value="1"/>
</dbReference>
<feature type="domain" description="ATPase BadF/BadG/BcrA/BcrD type" evidence="2">
    <location>
        <begin position="6"/>
        <end position="162"/>
    </location>
</feature>
<evidence type="ECO:0000313" key="3">
    <source>
        <dbReference type="EMBL" id="GAA1679866.1"/>
    </source>
</evidence>
<proteinExistence type="predicted"/>
<dbReference type="InterPro" id="IPR002731">
    <property type="entry name" value="ATPase_BadF"/>
</dbReference>
<dbReference type="Gene3D" id="3.30.420.40">
    <property type="match status" value="2"/>
</dbReference>
<evidence type="ECO:0000256" key="1">
    <source>
        <dbReference type="SAM" id="MobiDB-lite"/>
    </source>
</evidence>
<dbReference type="Pfam" id="PF01869">
    <property type="entry name" value="BcrAD_BadFG"/>
    <property type="match status" value="1"/>
</dbReference>
<dbReference type="InterPro" id="IPR052519">
    <property type="entry name" value="Euk-type_GlcNAc_Kinase"/>
</dbReference>
<dbReference type="Proteomes" id="UP001499851">
    <property type="component" value="Unassembled WGS sequence"/>
</dbReference>
<feature type="compositionally biased region" description="Low complexity" evidence="1">
    <location>
        <begin position="217"/>
        <end position="240"/>
    </location>
</feature>
<feature type="region of interest" description="Disordered" evidence="1">
    <location>
        <begin position="197"/>
        <end position="248"/>
    </location>
</feature>
<dbReference type="SUPFAM" id="SSF53067">
    <property type="entry name" value="Actin-like ATPase domain"/>
    <property type="match status" value="1"/>
</dbReference>
<dbReference type="EMBL" id="BAAAQF010000010">
    <property type="protein sequence ID" value="GAA1679866.1"/>
    <property type="molecule type" value="Genomic_DNA"/>
</dbReference>
<accession>A0ABP4SZS9</accession>
<keyword evidence="4" id="KW-1185">Reference proteome</keyword>
<gene>
    <name evidence="3" type="ORF">GCM10009830_28640</name>
</gene>
<organism evidence="3 4">
    <name type="scientific">Glycomyces endophyticus</name>
    <dbReference type="NCBI Taxonomy" id="480996"/>
    <lineage>
        <taxon>Bacteria</taxon>
        <taxon>Bacillati</taxon>
        <taxon>Actinomycetota</taxon>
        <taxon>Actinomycetes</taxon>
        <taxon>Glycomycetales</taxon>
        <taxon>Glycomycetaceae</taxon>
        <taxon>Glycomyces</taxon>
    </lineage>
</organism>
<comment type="caution">
    <text evidence="3">The sequence shown here is derived from an EMBL/GenBank/DDBJ whole genome shotgun (WGS) entry which is preliminary data.</text>
</comment>
<dbReference type="InterPro" id="IPR043129">
    <property type="entry name" value="ATPase_NBD"/>
</dbReference>
<name>A0ABP4SZS9_9ACTN</name>
<dbReference type="RefSeq" id="WP_344487501.1">
    <property type="nucleotide sequence ID" value="NZ_BAAAQF010000010.1"/>
</dbReference>
<evidence type="ECO:0000313" key="4">
    <source>
        <dbReference type="Proteomes" id="UP001499851"/>
    </source>
</evidence>
<evidence type="ECO:0000259" key="2">
    <source>
        <dbReference type="Pfam" id="PF01869"/>
    </source>
</evidence>